<protein>
    <submittedName>
        <fullName evidence="2">Uncharacterized protein</fullName>
    </submittedName>
</protein>
<feature type="region of interest" description="Disordered" evidence="1">
    <location>
        <begin position="27"/>
        <end position="47"/>
    </location>
</feature>
<comment type="caution">
    <text evidence="2">The sequence shown here is derived from an EMBL/GenBank/DDBJ whole genome shotgun (WGS) entry which is preliminary data.</text>
</comment>
<evidence type="ECO:0000256" key="1">
    <source>
        <dbReference type="SAM" id="MobiDB-lite"/>
    </source>
</evidence>
<accession>A0A9Q1IWQ5</accession>
<proteinExistence type="predicted"/>
<dbReference type="EMBL" id="JAINUF010000006">
    <property type="protein sequence ID" value="KAJ8355763.1"/>
    <property type="molecule type" value="Genomic_DNA"/>
</dbReference>
<evidence type="ECO:0000313" key="3">
    <source>
        <dbReference type="Proteomes" id="UP001152622"/>
    </source>
</evidence>
<organism evidence="2 3">
    <name type="scientific">Synaphobranchus kaupii</name>
    <name type="common">Kaup's arrowtooth eel</name>
    <dbReference type="NCBI Taxonomy" id="118154"/>
    <lineage>
        <taxon>Eukaryota</taxon>
        <taxon>Metazoa</taxon>
        <taxon>Chordata</taxon>
        <taxon>Craniata</taxon>
        <taxon>Vertebrata</taxon>
        <taxon>Euteleostomi</taxon>
        <taxon>Actinopterygii</taxon>
        <taxon>Neopterygii</taxon>
        <taxon>Teleostei</taxon>
        <taxon>Anguilliformes</taxon>
        <taxon>Synaphobranchidae</taxon>
        <taxon>Synaphobranchus</taxon>
    </lineage>
</organism>
<keyword evidence="3" id="KW-1185">Reference proteome</keyword>
<dbReference type="Proteomes" id="UP001152622">
    <property type="component" value="Chromosome 6"/>
</dbReference>
<name>A0A9Q1IWQ5_SYNKA</name>
<sequence length="177" mass="20123">MQTCWEVYNISMQYLTQEIAQSQSKVNSDLTSAECPPPLPPHPVPRRSRSGSFLAFIYGPGLSLDPRRALPFRTCADERRPRRTGPGQRDAPNGHALQQQVRGTRPRRSTVLLLGYGKFHKHGCHCCGIMGNGLAVGGTLPFFPRTDQGRDWLARRHEEERQTDAAFRCFWFDRRSN</sequence>
<reference evidence="2" key="1">
    <citation type="journal article" date="2023" name="Science">
        <title>Genome structures resolve the early diversification of teleost fishes.</title>
        <authorList>
            <person name="Parey E."/>
            <person name="Louis A."/>
            <person name="Montfort J."/>
            <person name="Bouchez O."/>
            <person name="Roques C."/>
            <person name="Iampietro C."/>
            <person name="Lluch J."/>
            <person name="Castinel A."/>
            <person name="Donnadieu C."/>
            <person name="Desvignes T."/>
            <person name="Floi Bucao C."/>
            <person name="Jouanno E."/>
            <person name="Wen M."/>
            <person name="Mejri S."/>
            <person name="Dirks R."/>
            <person name="Jansen H."/>
            <person name="Henkel C."/>
            <person name="Chen W.J."/>
            <person name="Zahm M."/>
            <person name="Cabau C."/>
            <person name="Klopp C."/>
            <person name="Thompson A.W."/>
            <person name="Robinson-Rechavi M."/>
            <person name="Braasch I."/>
            <person name="Lecointre G."/>
            <person name="Bobe J."/>
            <person name="Postlethwait J.H."/>
            <person name="Berthelot C."/>
            <person name="Roest Crollius H."/>
            <person name="Guiguen Y."/>
        </authorList>
    </citation>
    <scope>NUCLEOTIDE SEQUENCE</scope>
    <source>
        <strain evidence="2">WJC10195</strain>
    </source>
</reference>
<feature type="region of interest" description="Disordered" evidence="1">
    <location>
        <begin position="75"/>
        <end position="104"/>
    </location>
</feature>
<gene>
    <name evidence="2" type="ORF">SKAU_G00185570</name>
</gene>
<dbReference type="AlphaFoldDB" id="A0A9Q1IWQ5"/>
<evidence type="ECO:0000313" key="2">
    <source>
        <dbReference type="EMBL" id="KAJ8355763.1"/>
    </source>
</evidence>